<dbReference type="EMBL" id="SWLB01000014">
    <property type="protein sequence ID" value="KAF3329391.1"/>
    <property type="molecule type" value="Genomic_DNA"/>
</dbReference>
<dbReference type="Pfam" id="PF14766">
    <property type="entry name" value="RPA_interact_N"/>
    <property type="match status" value="1"/>
</dbReference>
<comment type="caution">
    <text evidence="9">The sequence shown here is derived from an EMBL/GenBank/DDBJ whole genome shotgun (WGS) entry which is preliminary data.</text>
</comment>
<dbReference type="InterPro" id="IPR028156">
    <property type="entry name" value="RIP"/>
</dbReference>
<dbReference type="InterPro" id="IPR028158">
    <property type="entry name" value="RPA_interact_N_dom"/>
</dbReference>
<keyword evidence="3" id="KW-0863">Zinc-finger</keyword>
<dbReference type="Proteomes" id="UP000623129">
    <property type="component" value="Unassembled WGS sequence"/>
</dbReference>
<proteinExistence type="predicted"/>
<dbReference type="PANTHER" id="PTHR31742:SF1">
    <property type="entry name" value="RPA-INTERACTING PROTEIN"/>
    <property type="match status" value="1"/>
</dbReference>
<organism evidence="9 10">
    <name type="scientific">Carex littledalei</name>
    <dbReference type="NCBI Taxonomy" id="544730"/>
    <lineage>
        <taxon>Eukaryota</taxon>
        <taxon>Viridiplantae</taxon>
        <taxon>Streptophyta</taxon>
        <taxon>Embryophyta</taxon>
        <taxon>Tracheophyta</taxon>
        <taxon>Spermatophyta</taxon>
        <taxon>Magnoliopsida</taxon>
        <taxon>Liliopsida</taxon>
        <taxon>Poales</taxon>
        <taxon>Cyperaceae</taxon>
        <taxon>Cyperoideae</taxon>
        <taxon>Cariceae</taxon>
        <taxon>Carex</taxon>
        <taxon>Carex subgen. Euthyceras</taxon>
    </lineage>
</organism>
<dbReference type="Pfam" id="PF14767">
    <property type="entry name" value="RPA_interact_M"/>
    <property type="match status" value="1"/>
</dbReference>
<feature type="domain" description="RPA-interacting protein central" evidence="7">
    <location>
        <begin position="59"/>
        <end position="134"/>
    </location>
</feature>
<keyword evidence="2" id="KW-0479">Metal-binding</keyword>
<evidence type="ECO:0000256" key="2">
    <source>
        <dbReference type="ARBA" id="ARBA00022723"/>
    </source>
</evidence>
<dbReference type="GO" id="GO:0008270">
    <property type="term" value="F:zinc ion binding"/>
    <property type="evidence" value="ECO:0007669"/>
    <property type="project" value="UniProtKB-KW"/>
</dbReference>
<evidence type="ECO:0000256" key="1">
    <source>
        <dbReference type="ARBA" id="ARBA00004123"/>
    </source>
</evidence>
<name>A0A833R3L3_9POAL</name>
<reference evidence="9" key="1">
    <citation type="submission" date="2020-01" db="EMBL/GenBank/DDBJ databases">
        <title>Genome sequence of Kobresia littledalei, the first chromosome-level genome in the family Cyperaceae.</title>
        <authorList>
            <person name="Qu G."/>
        </authorList>
    </citation>
    <scope>NUCLEOTIDE SEQUENCE</scope>
    <source>
        <strain evidence="9">C.B.Clarke</strain>
        <tissue evidence="9">Leaf</tissue>
    </source>
</reference>
<dbReference type="Pfam" id="PF14768">
    <property type="entry name" value="RPA_interact_C"/>
    <property type="match status" value="1"/>
</dbReference>
<comment type="subcellular location">
    <subcellularLocation>
        <location evidence="1">Nucleus</location>
    </subcellularLocation>
</comment>
<feature type="domain" description="RPA-interacting protein N-terminal" evidence="6">
    <location>
        <begin position="7"/>
        <end position="43"/>
    </location>
</feature>
<evidence type="ECO:0000256" key="3">
    <source>
        <dbReference type="ARBA" id="ARBA00022771"/>
    </source>
</evidence>
<evidence type="ECO:0000259" key="7">
    <source>
        <dbReference type="Pfam" id="PF14767"/>
    </source>
</evidence>
<dbReference type="AlphaFoldDB" id="A0A833R3L3"/>
<dbReference type="OrthoDB" id="435311at2759"/>
<sequence length="237" mass="28034">MNPSRHRRVSLKAHHPKWKEQLRQNCLKRVQKEREKLLQKIRGQGDKPLPSQQEDKMDSTVRNIVSEEIQKMEALPLNEKENDQIWEHEDQFGNVTESEEALLEMERLLYQELREELIRRELEFLEEVDAYLEEQAFEHMQLNENQGVENKVWCPVCKKGELKEAHNLIYCTCCNMRLDIGDDKVNLEFLRDQLAEVHMVHLDRGCKSTPKFCVETNFGLTALCIKCEVCCTFEVVF</sequence>
<dbReference type="InterPro" id="IPR028155">
    <property type="entry name" value="RPA_interact_central"/>
</dbReference>
<protein>
    <submittedName>
        <fullName evidence="9">RPA-interacting protein A</fullName>
    </submittedName>
</protein>
<dbReference type="PANTHER" id="PTHR31742">
    <property type="entry name" value="RPA-INTERACTING PROTEIN RPAIN"/>
    <property type="match status" value="1"/>
</dbReference>
<dbReference type="GO" id="GO:0006606">
    <property type="term" value="P:protein import into nucleus"/>
    <property type="evidence" value="ECO:0007669"/>
    <property type="project" value="TreeGrafter"/>
</dbReference>
<keyword evidence="5" id="KW-0539">Nucleus</keyword>
<evidence type="ECO:0000313" key="10">
    <source>
        <dbReference type="Proteomes" id="UP000623129"/>
    </source>
</evidence>
<evidence type="ECO:0000259" key="6">
    <source>
        <dbReference type="Pfam" id="PF14766"/>
    </source>
</evidence>
<evidence type="ECO:0000256" key="5">
    <source>
        <dbReference type="ARBA" id="ARBA00023242"/>
    </source>
</evidence>
<evidence type="ECO:0000256" key="4">
    <source>
        <dbReference type="ARBA" id="ARBA00022833"/>
    </source>
</evidence>
<evidence type="ECO:0000313" key="9">
    <source>
        <dbReference type="EMBL" id="KAF3329391.1"/>
    </source>
</evidence>
<feature type="domain" description="RPA-interacting protein C-terminal" evidence="8">
    <location>
        <begin position="153"/>
        <end position="234"/>
    </location>
</feature>
<keyword evidence="10" id="KW-1185">Reference proteome</keyword>
<dbReference type="GO" id="GO:0005634">
    <property type="term" value="C:nucleus"/>
    <property type="evidence" value="ECO:0007669"/>
    <property type="project" value="UniProtKB-SubCell"/>
</dbReference>
<keyword evidence="4" id="KW-0862">Zinc</keyword>
<accession>A0A833R3L3</accession>
<dbReference type="InterPro" id="IPR028159">
    <property type="entry name" value="RPA_interact_C_dom"/>
</dbReference>
<gene>
    <name evidence="9" type="ORF">FCM35_KLT04722</name>
</gene>
<evidence type="ECO:0000259" key="8">
    <source>
        <dbReference type="Pfam" id="PF14768"/>
    </source>
</evidence>